<keyword evidence="3" id="KW-1185">Reference proteome</keyword>
<gene>
    <name evidence="2" type="ORF">ACFQ1S_07660</name>
</gene>
<dbReference type="Proteomes" id="UP001597045">
    <property type="component" value="Unassembled WGS sequence"/>
</dbReference>
<sequence length="90" mass="9442">MSKNSPSVPNNGPATSYESVDTTADHVVATQVWRALGRATFAVLGCVNATGGPRSSGVLYVLENRKLYVAVGADSWKARYIAADGRVAVT</sequence>
<evidence type="ECO:0000313" key="3">
    <source>
        <dbReference type="Proteomes" id="UP001597045"/>
    </source>
</evidence>
<feature type="non-terminal residue" evidence="2">
    <location>
        <position position="90"/>
    </location>
</feature>
<evidence type="ECO:0000313" key="2">
    <source>
        <dbReference type="EMBL" id="MFD1045470.1"/>
    </source>
</evidence>
<name>A0ABW3M6G5_9PSEU</name>
<proteinExistence type="predicted"/>
<feature type="region of interest" description="Disordered" evidence="1">
    <location>
        <begin position="1"/>
        <end position="20"/>
    </location>
</feature>
<dbReference type="SUPFAM" id="SSF50475">
    <property type="entry name" value="FMN-binding split barrel"/>
    <property type="match status" value="1"/>
</dbReference>
<evidence type="ECO:0000256" key="1">
    <source>
        <dbReference type="SAM" id="MobiDB-lite"/>
    </source>
</evidence>
<reference evidence="3" key="1">
    <citation type="journal article" date="2019" name="Int. J. Syst. Evol. Microbiol.">
        <title>The Global Catalogue of Microorganisms (GCM) 10K type strain sequencing project: providing services to taxonomists for standard genome sequencing and annotation.</title>
        <authorList>
            <consortium name="The Broad Institute Genomics Platform"/>
            <consortium name="The Broad Institute Genome Sequencing Center for Infectious Disease"/>
            <person name="Wu L."/>
            <person name="Ma J."/>
        </authorList>
    </citation>
    <scope>NUCLEOTIDE SEQUENCE [LARGE SCALE GENOMIC DNA]</scope>
    <source>
        <strain evidence="3">JCM 31486</strain>
    </source>
</reference>
<protein>
    <submittedName>
        <fullName evidence="2">Pyridoxamine 5'-phosphate oxidase family protein</fullName>
    </submittedName>
</protein>
<dbReference type="EMBL" id="JBHTIS010000311">
    <property type="protein sequence ID" value="MFD1045470.1"/>
    <property type="molecule type" value="Genomic_DNA"/>
</dbReference>
<dbReference type="Gene3D" id="2.30.110.10">
    <property type="entry name" value="Electron Transport, Fmn-binding Protein, Chain A"/>
    <property type="match status" value="1"/>
</dbReference>
<dbReference type="InterPro" id="IPR012349">
    <property type="entry name" value="Split_barrel_FMN-bd"/>
</dbReference>
<accession>A0ABW3M6G5</accession>
<comment type="caution">
    <text evidence="2">The sequence shown here is derived from an EMBL/GenBank/DDBJ whole genome shotgun (WGS) entry which is preliminary data.</text>
</comment>
<organism evidence="2 3">
    <name type="scientific">Kibdelosporangium lantanae</name>
    <dbReference type="NCBI Taxonomy" id="1497396"/>
    <lineage>
        <taxon>Bacteria</taxon>
        <taxon>Bacillati</taxon>
        <taxon>Actinomycetota</taxon>
        <taxon>Actinomycetes</taxon>
        <taxon>Pseudonocardiales</taxon>
        <taxon>Pseudonocardiaceae</taxon>
        <taxon>Kibdelosporangium</taxon>
    </lineage>
</organism>